<protein>
    <submittedName>
        <fullName evidence="2">Uncharacterized protein</fullName>
    </submittedName>
</protein>
<accession>A0A561V9R7</accession>
<feature type="transmembrane region" description="Helical" evidence="1">
    <location>
        <begin position="40"/>
        <end position="57"/>
    </location>
</feature>
<proteinExistence type="predicted"/>
<feature type="transmembrane region" description="Helical" evidence="1">
    <location>
        <begin position="16"/>
        <end position="34"/>
    </location>
</feature>
<reference evidence="2 3" key="1">
    <citation type="submission" date="2019-06" db="EMBL/GenBank/DDBJ databases">
        <title>Sequencing the genomes of 1000 actinobacteria strains.</title>
        <authorList>
            <person name="Klenk H.-P."/>
        </authorList>
    </citation>
    <scope>NUCLEOTIDE SEQUENCE [LARGE SCALE GENOMIC DNA]</scope>
    <source>
        <strain evidence="2 3">DSM 46699</strain>
    </source>
</reference>
<dbReference type="EMBL" id="VIWX01000001">
    <property type="protein sequence ID" value="TWG08330.1"/>
    <property type="molecule type" value="Genomic_DNA"/>
</dbReference>
<dbReference type="AlphaFoldDB" id="A0A561V9R7"/>
<organism evidence="2 3">
    <name type="scientific">Saccharopolyspora dendranthemae</name>
    <dbReference type="NCBI Taxonomy" id="1181886"/>
    <lineage>
        <taxon>Bacteria</taxon>
        <taxon>Bacillati</taxon>
        <taxon>Actinomycetota</taxon>
        <taxon>Actinomycetes</taxon>
        <taxon>Pseudonocardiales</taxon>
        <taxon>Pseudonocardiaceae</taxon>
        <taxon>Saccharopolyspora</taxon>
    </lineage>
</organism>
<name>A0A561V9R7_9PSEU</name>
<keyword evidence="1" id="KW-0812">Transmembrane</keyword>
<gene>
    <name evidence="2" type="ORF">FHU35_11949</name>
</gene>
<dbReference type="RefSeq" id="WP_145737119.1">
    <property type="nucleotide sequence ID" value="NZ_VIWX01000001.1"/>
</dbReference>
<dbReference type="OrthoDB" id="9952499at2"/>
<keyword evidence="1" id="KW-0472">Membrane</keyword>
<keyword evidence="3" id="KW-1185">Reference proteome</keyword>
<comment type="caution">
    <text evidence="2">The sequence shown here is derived from an EMBL/GenBank/DDBJ whole genome shotgun (WGS) entry which is preliminary data.</text>
</comment>
<dbReference type="Proteomes" id="UP000316184">
    <property type="component" value="Unassembled WGS sequence"/>
</dbReference>
<evidence type="ECO:0000313" key="2">
    <source>
        <dbReference type="EMBL" id="TWG08330.1"/>
    </source>
</evidence>
<evidence type="ECO:0000313" key="3">
    <source>
        <dbReference type="Proteomes" id="UP000316184"/>
    </source>
</evidence>
<keyword evidence="1" id="KW-1133">Transmembrane helix</keyword>
<evidence type="ECO:0000256" key="1">
    <source>
        <dbReference type="SAM" id="Phobius"/>
    </source>
</evidence>
<sequence length="63" mass="7108">MADGDERRNRPGYRDWRTGLVGIALLLLLAVVFINVPDYGPHIAIAVGVVFLVWRFATAKRRD</sequence>